<proteinExistence type="predicted"/>
<evidence type="ECO:0000313" key="2">
    <source>
        <dbReference type="EMBL" id="NOU64802.1"/>
    </source>
</evidence>
<dbReference type="SUPFAM" id="SSF55729">
    <property type="entry name" value="Acyl-CoA N-acyltransferases (Nat)"/>
    <property type="match status" value="1"/>
</dbReference>
<dbReference type="Pfam" id="PF00583">
    <property type="entry name" value="Acetyltransf_1"/>
    <property type="match status" value="1"/>
</dbReference>
<evidence type="ECO:0000313" key="3">
    <source>
        <dbReference type="Proteomes" id="UP000653578"/>
    </source>
</evidence>
<reference evidence="2 3" key="1">
    <citation type="submission" date="2019-10" db="EMBL/GenBank/DDBJ databases">
        <title>Description of Paenibacillus humi sp. nov.</title>
        <authorList>
            <person name="Carlier A."/>
            <person name="Qi S."/>
        </authorList>
    </citation>
    <scope>NUCLEOTIDE SEQUENCE [LARGE SCALE GENOMIC DNA]</scope>
    <source>
        <strain evidence="2 3">LMG 31461</strain>
    </source>
</reference>
<organism evidence="2 3">
    <name type="scientific">Paenibacillus plantarum</name>
    <dbReference type="NCBI Taxonomy" id="2654975"/>
    <lineage>
        <taxon>Bacteria</taxon>
        <taxon>Bacillati</taxon>
        <taxon>Bacillota</taxon>
        <taxon>Bacilli</taxon>
        <taxon>Bacillales</taxon>
        <taxon>Paenibacillaceae</taxon>
        <taxon>Paenibacillus</taxon>
    </lineage>
</organism>
<dbReference type="InterPro" id="IPR000182">
    <property type="entry name" value="GNAT_dom"/>
</dbReference>
<accession>A0ABX1X8Z1</accession>
<dbReference type="Gene3D" id="3.40.630.30">
    <property type="match status" value="1"/>
</dbReference>
<dbReference type="InterPro" id="IPR016181">
    <property type="entry name" value="Acyl_CoA_acyltransferase"/>
</dbReference>
<feature type="domain" description="N-acetyltransferase" evidence="1">
    <location>
        <begin position="3"/>
        <end position="157"/>
    </location>
</feature>
<comment type="caution">
    <text evidence="2">The sequence shown here is derived from an EMBL/GenBank/DDBJ whole genome shotgun (WGS) entry which is preliminary data.</text>
</comment>
<sequence>MLNMIYEITTRWDEALWEKAEHVYNEAFPEHGRKNRALIRSMFERGICMMHTWSLDGDVVAMALTALNTKARILIIDYIAVLQEQRGHGVGLACMRDIRNWAENEAGCLGIVIEVEAETSKENTDRIRFWEKAGFHLTDYVHTYIWVPETYRAMYMSFGAFEQQDGRQLFDYITEYHEKAYRVKG</sequence>
<protein>
    <submittedName>
        <fullName evidence="2">GNAT family N-acetyltransferase</fullName>
    </submittedName>
</protein>
<evidence type="ECO:0000259" key="1">
    <source>
        <dbReference type="PROSITE" id="PS51186"/>
    </source>
</evidence>
<name>A0ABX1X8Z1_9BACL</name>
<dbReference type="PROSITE" id="PS51186">
    <property type="entry name" value="GNAT"/>
    <property type="match status" value="1"/>
</dbReference>
<dbReference type="Proteomes" id="UP000653578">
    <property type="component" value="Unassembled WGS sequence"/>
</dbReference>
<gene>
    <name evidence="2" type="ORF">GC096_12265</name>
</gene>
<keyword evidence="3" id="KW-1185">Reference proteome</keyword>
<dbReference type="EMBL" id="WHNY01000040">
    <property type="protein sequence ID" value="NOU64802.1"/>
    <property type="molecule type" value="Genomic_DNA"/>
</dbReference>
<dbReference type="CDD" id="cd04301">
    <property type="entry name" value="NAT_SF"/>
    <property type="match status" value="1"/>
</dbReference>